<keyword evidence="4" id="KW-1185">Reference proteome</keyword>
<evidence type="ECO:0000313" key="3">
    <source>
        <dbReference type="EMBL" id="PRY61020.1"/>
    </source>
</evidence>
<evidence type="ECO:0000256" key="1">
    <source>
        <dbReference type="SAM" id="MobiDB-lite"/>
    </source>
</evidence>
<evidence type="ECO:0000313" key="4">
    <source>
        <dbReference type="Proteomes" id="UP000238176"/>
    </source>
</evidence>
<feature type="chain" id="PRO_5015728314" evidence="2">
    <location>
        <begin position="20"/>
        <end position="188"/>
    </location>
</feature>
<feature type="region of interest" description="Disordered" evidence="1">
    <location>
        <begin position="27"/>
        <end position="51"/>
    </location>
</feature>
<accession>A0A2T0USY1</accession>
<dbReference type="EMBL" id="PVTJ01000002">
    <property type="protein sequence ID" value="PRY61020.1"/>
    <property type="molecule type" value="Genomic_DNA"/>
</dbReference>
<feature type="region of interest" description="Disordered" evidence="1">
    <location>
        <begin position="63"/>
        <end position="97"/>
    </location>
</feature>
<comment type="caution">
    <text evidence="3">The sequence shown here is derived from an EMBL/GenBank/DDBJ whole genome shotgun (WGS) entry which is preliminary data.</text>
</comment>
<gene>
    <name evidence="3" type="ORF">B0I28_102639</name>
</gene>
<feature type="region of interest" description="Disordered" evidence="1">
    <location>
        <begin position="135"/>
        <end position="165"/>
    </location>
</feature>
<proteinExistence type="predicted"/>
<name>A0A2T0USY1_9ACTN</name>
<protein>
    <submittedName>
        <fullName evidence="3">Uncharacterized protein</fullName>
    </submittedName>
</protein>
<sequence>MRRYLIALLLCLTALTAAACGDDADDGGVASADGDATESASDGDGDGEDLSGFEQALAYSQCMRDNGVPEFPDPEQQGEGGVSLGLPEGMDPESQEFKDAEAACEDLRPQPNGGEDIDPEIYEKLVEYSECMRENGVENFPDPEPGGGIMVGPDMGFDPQSQEFQDAEAACADLRPEGPGGSTDSGDE</sequence>
<dbReference type="RefSeq" id="WP_181245685.1">
    <property type="nucleotide sequence ID" value="NZ_PVTJ01000002.1"/>
</dbReference>
<dbReference type="AlphaFoldDB" id="A0A2T0USY1"/>
<dbReference type="PROSITE" id="PS51257">
    <property type="entry name" value="PROKAR_LIPOPROTEIN"/>
    <property type="match status" value="1"/>
</dbReference>
<feature type="signal peptide" evidence="2">
    <location>
        <begin position="1"/>
        <end position="19"/>
    </location>
</feature>
<reference evidence="3 4" key="1">
    <citation type="submission" date="2018-03" db="EMBL/GenBank/DDBJ databases">
        <title>Genomic Encyclopedia of Type Strains, Phase III (KMG-III): the genomes of soil and plant-associated and newly described type strains.</title>
        <authorList>
            <person name="Whitman W."/>
        </authorList>
    </citation>
    <scope>NUCLEOTIDE SEQUENCE [LARGE SCALE GENOMIC DNA]</scope>
    <source>
        <strain evidence="3 4">CGMCC 4.7067</strain>
    </source>
</reference>
<keyword evidence="2" id="KW-0732">Signal</keyword>
<evidence type="ECO:0000256" key="2">
    <source>
        <dbReference type="SAM" id="SignalP"/>
    </source>
</evidence>
<feature type="compositionally biased region" description="Acidic residues" evidence="1">
    <location>
        <begin position="41"/>
        <end position="51"/>
    </location>
</feature>
<feature type="compositionally biased region" description="Low complexity" evidence="1">
    <location>
        <begin position="27"/>
        <end position="40"/>
    </location>
</feature>
<organism evidence="3 4">
    <name type="scientific">Glycomyces artemisiae</name>
    <dbReference type="NCBI Taxonomy" id="1076443"/>
    <lineage>
        <taxon>Bacteria</taxon>
        <taxon>Bacillati</taxon>
        <taxon>Actinomycetota</taxon>
        <taxon>Actinomycetes</taxon>
        <taxon>Glycomycetales</taxon>
        <taxon>Glycomycetaceae</taxon>
        <taxon>Glycomyces</taxon>
    </lineage>
</organism>
<dbReference type="Proteomes" id="UP000238176">
    <property type="component" value="Unassembled WGS sequence"/>
</dbReference>